<dbReference type="AlphaFoldDB" id="A0A913X7Z0"/>
<organism evidence="2 3">
    <name type="scientific">Exaiptasia diaphana</name>
    <name type="common">Tropical sea anemone</name>
    <name type="synonym">Aiptasia pulchella</name>
    <dbReference type="NCBI Taxonomy" id="2652724"/>
    <lineage>
        <taxon>Eukaryota</taxon>
        <taxon>Metazoa</taxon>
        <taxon>Cnidaria</taxon>
        <taxon>Anthozoa</taxon>
        <taxon>Hexacorallia</taxon>
        <taxon>Actiniaria</taxon>
        <taxon>Aiptasiidae</taxon>
        <taxon>Exaiptasia</taxon>
    </lineage>
</organism>
<dbReference type="PANTHER" id="PTHR24543:SF335">
    <property type="entry name" value="EGF-LIKE REPEAT AND DISCOIDIN I-LIKE DOMAIN-CONTAINING PROTEIN 3"/>
    <property type="match status" value="1"/>
</dbReference>
<dbReference type="PANTHER" id="PTHR24543">
    <property type="entry name" value="MULTICOPPER OXIDASE-RELATED"/>
    <property type="match status" value="1"/>
</dbReference>
<dbReference type="PROSITE" id="PS50022">
    <property type="entry name" value="FA58C_3"/>
    <property type="match status" value="1"/>
</dbReference>
<evidence type="ECO:0000259" key="1">
    <source>
        <dbReference type="PROSITE" id="PS50022"/>
    </source>
</evidence>
<dbReference type="GeneID" id="110239044"/>
<dbReference type="RefSeq" id="XP_020900406.1">
    <property type="nucleotide sequence ID" value="XM_021044747.2"/>
</dbReference>
<protein>
    <recommendedName>
        <fullName evidence="1">F5/8 type C domain-containing protein</fullName>
    </recommendedName>
</protein>
<name>A0A913X7Z0_EXADI</name>
<evidence type="ECO:0000313" key="2">
    <source>
        <dbReference type="EnsemblMetazoa" id="XP_020900406.1"/>
    </source>
</evidence>
<dbReference type="OrthoDB" id="2121828at2759"/>
<dbReference type="SUPFAM" id="SSF49785">
    <property type="entry name" value="Galactose-binding domain-like"/>
    <property type="match status" value="1"/>
</dbReference>
<dbReference type="Pfam" id="PF00754">
    <property type="entry name" value="F5_F8_type_C"/>
    <property type="match status" value="1"/>
</dbReference>
<reference evidence="2" key="1">
    <citation type="submission" date="2022-11" db="UniProtKB">
        <authorList>
            <consortium name="EnsemblMetazoa"/>
        </authorList>
    </citation>
    <scope>IDENTIFICATION</scope>
</reference>
<dbReference type="EnsemblMetazoa" id="XM_021044747.2">
    <property type="protein sequence ID" value="XP_020900406.1"/>
    <property type="gene ID" value="LOC110239044"/>
</dbReference>
<dbReference type="InterPro" id="IPR008979">
    <property type="entry name" value="Galactose-bd-like_sf"/>
</dbReference>
<feature type="domain" description="F5/8 type C" evidence="1">
    <location>
        <begin position="12"/>
        <end position="154"/>
    </location>
</feature>
<evidence type="ECO:0000313" key="3">
    <source>
        <dbReference type="Proteomes" id="UP000887567"/>
    </source>
</evidence>
<dbReference type="InterPro" id="IPR000421">
    <property type="entry name" value="FA58C"/>
</dbReference>
<dbReference type="OMA" id="GMESRMI"/>
<accession>A0A913X7Z0</accession>
<dbReference type="PROSITE" id="PS01285">
    <property type="entry name" value="FA58C_1"/>
    <property type="match status" value="1"/>
</dbReference>
<dbReference type="CDD" id="cd00057">
    <property type="entry name" value="FA58C"/>
    <property type="match status" value="1"/>
</dbReference>
<sequence>MELYECKGDEGVCSYALGMESRMIKDKQITASTTYSKYSPSWGRLNSGNGGWWAVGGDKNPWLQIDLLEIKMINGIATQGNWNHFAKEYHLEYRNATKNDLIKYTTNKVKVFQANSDGSSIVYNAIDPPIIAQIVRIVPKYEDHMTMRAELYGCPYMGSYDGSK</sequence>
<keyword evidence="3" id="KW-1185">Reference proteome</keyword>
<dbReference type="Proteomes" id="UP000887567">
    <property type="component" value="Unplaced"/>
</dbReference>
<dbReference type="SMART" id="SM00231">
    <property type="entry name" value="FA58C"/>
    <property type="match status" value="1"/>
</dbReference>
<dbReference type="KEGG" id="epa:110239044"/>
<dbReference type="Gene3D" id="2.60.120.260">
    <property type="entry name" value="Galactose-binding domain-like"/>
    <property type="match status" value="1"/>
</dbReference>
<proteinExistence type="predicted"/>